<sequence>AYASRGMTIIVTCIFIAISAILFQFIYEAQPTAFIDEIFHVPQAQKFCDGHFNEWDPKITTLPGMYIMSVFVLGPLTWLTGKGLCSLWVLRFFNVIYNTCNVLLCYLILKKLREKEKDNKEIEEDSIQWASLAIGFFPLLYFYSFLYYTEPGSTTVVLLAYLACINDYHRTAGVLGVVSILFRQTNIMWVVFMAGITVSEKLDDIDAVEKIQASPELKDKLARFFAKLLAAVVRYLLAVDHLLTIFNLIWPYLLVLCGFGGFVYLNQGLVVGDRSSHQAVLHLAQLLYFSGFTLVFSFPILVTKDKITSFWQMVQQRRNECLVSAAICCYILFSYSHEHPYLLADNRHYVFYVWRWFLGRTALRYFAVPVYMYSAWSINDSLSKKCTSLWKLVYFICVACLTAPQKLLEFRYFILPFVLFRLNVVQQTRTIIFLELLIYAVINALTVAIFLQKTFTWSDISEPQRIIW</sequence>
<feature type="transmembrane region" description="Helical" evidence="14">
    <location>
        <begin position="6"/>
        <end position="27"/>
    </location>
</feature>
<dbReference type="AlphaFoldDB" id="F6YIJ5"/>
<evidence type="ECO:0000256" key="12">
    <source>
        <dbReference type="ARBA" id="ARBA00044727"/>
    </source>
</evidence>
<protein>
    <recommendedName>
        <fullName evidence="5 14">Dol-P-Glc:Glc(2)Man(9)GlcNAc(2)-PP-Dol alpha-1,2-glucosyltransferase</fullName>
        <ecNumber evidence="4 14">2.4.1.256</ecNumber>
    </recommendedName>
</protein>
<dbReference type="GO" id="GO:0005783">
    <property type="term" value="C:endoplasmic reticulum"/>
    <property type="evidence" value="ECO:0000318"/>
    <property type="project" value="GO_Central"/>
</dbReference>
<dbReference type="GO" id="GO:0005789">
    <property type="term" value="C:endoplasmic reticulum membrane"/>
    <property type="evidence" value="ECO:0007669"/>
    <property type="project" value="UniProtKB-SubCell"/>
</dbReference>
<dbReference type="EC" id="2.4.1.256" evidence="4 14"/>
<evidence type="ECO:0000256" key="9">
    <source>
        <dbReference type="ARBA" id="ARBA00022824"/>
    </source>
</evidence>
<evidence type="ECO:0000313" key="16">
    <source>
        <dbReference type="Proteomes" id="UP000008144"/>
    </source>
</evidence>
<keyword evidence="10 14" id="KW-1133">Transmembrane helix</keyword>
<reference evidence="15" key="3">
    <citation type="submission" date="2025-08" db="UniProtKB">
        <authorList>
            <consortium name="Ensembl"/>
        </authorList>
    </citation>
    <scope>IDENTIFICATION</scope>
</reference>
<feature type="transmembrane region" description="Helical" evidence="14">
    <location>
        <begin position="221"/>
        <end position="237"/>
    </location>
</feature>
<keyword evidence="16" id="KW-1185">Reference proteome</keyword>
<evidence type="ECO:0000256" key="1">
    <source>
        <dbReference type="ARBA" id="ARBA00004477"/>
    </source>
</evidence>
<feature type="transmembrane region" description="Helical" evidence="14">
    <location>
        <begin position="64"/>
        <end position="81"/>
    </location>
</feature>
<keyword evidence="6 14" id="KW-0328">Glycosyltransferase</keyword>
<reference evidence="16" key="1">
    <citation type="journal article" date="2002" name="Science">
        <title>The draft genome of Ciona intestinalis: insights into chordate and vertebrate origins.</title>
        <authorList>
            <person name="Dehal P."/>
            <person name="Satou Y."/>
            <person name="Campbell R.K."/>
            <person name="Chapman J."/>
            <person name="Degnan B."/>
            <person name="De Tomaso A."/>
            <person name="Davidson B."/>
            <person name="Di Gregorio A."/>
            <person name="Gelpke M."/>
            <person name="Goodstein D.M."/>
            <person name="Harafuji N."/>
            <person name="Hastings K.E."/>
            <person name="Ho I."/>
            <person name="Hotta K."/>
            <person name="Huang W."/>
            <person name="Kawashima T."/>
            <person name="Lemaire P."/>
            <person name="Martinez D."/>
            <person name="Meinertzhagen I.A."/>
            <person name="Necula S."/>
            <person name="Nonaka M."/>
            <person name="Putnam N."/>
            <person name="Rash S."/>
            <person name="Saiga H."/>
            <person name="Satake M."/>
            <person name="Terry A."/>
            <person name="Yamada L."/>
            <person name="Wang H.G."/>
            <person name="Awazu S."/>
            <person name="Azumi K."/>
            <person name="Boore J."/>
            <person name="Branno M."/>
            <person name="Chin-Bow S."/>
            <person name="DeSantis R."/>
            <person name="Doyle S."/>
            <person name="Francino P."/>
            <person name="Keys D.N."/>
            <person name="Haga S."/>
            <person name="Hayashi H."/>
            <person name="Hino K."/>
            <person name="Imai K.S."/>
            <person name="Inaba K."/>
            <person name="Kano S."/>
            <person name="Kobayashi K."/>
            <person name="Kobayashi M."/>
            <person name="Lee B.I."/>
            <person name="Makabe K.W."/>
            <person name="Manohar C."/>
            <person name="Matassi G."/>
            <person name="Medina M."/>
            <person name="Mochizuki Y."/>
            <person name="Mount S."/>
            <person name="Morishita T."/>
            <person name="Miura S."/>
            <person name="Nakayama A."/>
            <person name="Nishizaka S."/>
            <person name="Nomoto H."/>
            <person name="Ohta F."/>
            <person name="Oishi K."/>
            <person name="Rigoutsos I."/>
            <person name="Sano M."/>
            <person name="Sasaki A."/>
            <person name="Sasakura Y."/>
            <person name="Shoguchi E."/>
            <person name="Shin-i T."/>
            <person name="Spagnuolo A."/>
            <person name="Stainier D."/>
            <person name="Suzuki M.M."/>
            <person name="Tassy O."/>
            <person name="Takatori N."/>
            <person name="Tokuoka M."/>
            <person name="Yagi K."/>
            <person name="Yoshizaki F."/>
            <person name="Wada S."/>
            <person name="Zhang C."/>
            <person name="Hyatt P.D."/>
            <person name="Larimer F."/>
            <person name="Detter C."/>
            <person name="Doggett N."/>
            <person name="Glavina T."/>
            <person name="Hawkins T."/>
            <person name="Richardson P."/>
            <person name="Lucas S."/>
            <person name="Kohara Y."/>
            <person name="Levine M."/>
            <person name="Satoh N."/>
            <person name="Rokhsar D.S."/>
        </authorList>
    </citation>
    <scope>NUCLEOTIDE SEQUENCE [LARGE SCALE GENOMIC DNA]</scope>
</reference>
<evidence type="ECO:0000256" key="11">
    <source>
        <dbReference type="ARBA" id="ARBA00023136"/>
    </source>
</evidence>
<dbReference type="FunCoup" id="F6YIJ5">
    <property type="interactions" value="694"/>
</dbReference>
<comment type="catalytic activity">
    <reaction evidence="13">
        <text>an alpha-D-Glc-(1-&gt;3)-alpha-D-Glc-(1-&gt;3)-alpha-D-Man-(1-&gt;2)-alpha-D-Man-(1-&gt;2)-alpha-D-Man-(1-&gt;3)-[alpha-D-Man-(1-&gt;2)-alpha-D-Man-(1-&gt;3)-[alpha-D-Man-(1-&gt;2)-alpha-D-Man-(1-&gt;6)]-alpha-D-Man-(1-&gt;6)]-beta-D-Man-(1-&gt;4)-beta-D-GlcNAc-(1-&gt;4)-alpha-D-GlcNAc-diphospho-di-trans,poly-cis-dolichol + a di-trans,poly-cis-dolichyl beta-D-glucosyl phosphate = a alpha-D-Glc-(1-&gt;2)-alpha-D-Glc-(1-&gt;3)-alpha-D-Glc-(1-&gt;3)-alpha-D-Man-(1-&gt;2)-alpha-D-Man-(1-&gt;2)-alpha-D-Man-(1-&gt;3)-[alpha-D-Man-(1-&gt;2)-alpha-D-Man-(1-&gt;3)-[alpha-D-Man-(1-&gt;2)-alpha-D-Man-(1-&gt;6)]-alpha-D-Man-(1-&gt;6)]-beta-D-Man-(1-&gt;4)-beta-D-GlcNAc-(1-&gt;4)-alpha-D-GlcNAc-diphospho-di-trans,poly-cis-dolichol + a di-trans,poly-cis-dolichyl phosphate + H(+)</text>
        <dbReference type="Rhea" id="RHEA:29543"/>
        <dbReference type="Rhea" id="RHEA-COMP:19498"/>
        <dbReference type="Rhea" id="RHEA-COMP:19502"/>
        <dbReference type="Rhea" id="RHEA-COMP:19512"/>
        <dbReference type="Rhea" id="RHEA-COMP:19522"/>
        <dbReference type="ChEBI" id="CHEBI:15378"/>
        <dbReference type="ChEBI" id="CHEBI:57525"/>
        <dbReference type="ChEBI" id="CHEBI:57683"/>
        <dbReference type="ChEBI" id="CHEBI:132522"/>
        <dbReference type="ChEBI" id="CHEBI:132523"/>
        <dbReference type="EC" id="2.4.1.256"/>
    </reaction>
    <physiologicalReaction direction="left-to-right" evidence="13">
        <dbReference type="Rhea" id="RHEA:29544"/>
    </physiologicalReaction>
</comment>
<dbReference type="PANTHER" id="PTHR12989:SF10">
    <property type="entry name" value="DOL-P-GLC:GLC(2)MAN(9)GLCNAC(2)-PP-DOL ALPHA-1,2-GLUCOSYLTRANSFERASE-RELATED"/>
    <property type="match status" value="1"/>
</dbReference>
<dbReference type="Pfam" id="PF04922">
    <property type="entry name" value="DIE2_ALG10"/>
    <property type="match status" value="1"/>
</dbReference>
<comment type="similarity">
    <text evidence="3 14">Belongs to the ALG10 glucosyltransferase family.</text>
</comment>
<comment type="pathway">
    <text evidence="2">Protein modification; protein glycosylation.</text>
</comment>
<dbReference type="InParanoid" id="F6YIJ5"/>
<dbReference type="GO" id="GO:0006487">
    <property type="term" value="P:protein N-linked glycosylation"/>
    <property type="evidence" value="ECO:0000318"/>
    <property type="project" value="GO_Central"/>
</dbReference>
<keyword evidence="8 14" id="KW-0812">Transmembrane</keyword>
<evidence type="ECO:0000256" key="13">
    <source>
        <dbReference type="ARBA" id="ARBA00048064"/>
    </source>
</evidence>
<feature type="transmembrane region" description="Helical" evidence="14">
    <location>
        <begin position="428"/>
        <end position="451"/>
    </location>
</feature>
<keyword evidence="7" id="KW-0808">Transferase</keyword>
<comment type="function">
    <text evidence="12">Dol-P-Glc:Glc(2)Man(9)GlcNAc(2)-PP-Dol alpha-1,2-glucosyltransferase that operates in the biosynthetic pathway of dolichol-linked oligosaccharides, the glycan precursors employed in protein asparagine (N)-glycosylation. The assembly of dolichol-linked oligosaccharides begins on the cytosolic side of the endoplasmic reticulum membrane and finishes in its lumen. The sequential addition of sugars to dolichol pyrophosphate produces dolichol-linked oligosaccharides containing fourteen sugars, including two GlcNAcs, nine mannoses and three glucoses. Once assembled, the oligosaccharide is transferred from the lipid to nascent proteins by oligosaccharyltransferases. In the lumen of the endoplasmic reticulum, adds the third and last glucose residue from dolichyl phosphate glucose (Dol-P-Glc) onto the lipid-linked oligosaccharide intermediate Glc(2)Man(9)GlcNAc(2)-PP-Dol to produce Glc(3)Man(9)GlcNAc(2)-PP-Dol.</text>
</comment>
<dbReference type="HOGENOM" id="CLU_017053_1_0_1"/>
<evidence type="ECO:0000256" key="8">
    <source>
        <dbReference type="ARBA" id="ARBA00022692"/>
    </source>
</evidence>
<reference evidence="15" key="2">
    <citation type="journal article" date="2008" name="Genome Biol.">
        <title>Improved genome assembly and evidence-based global gene model set for the chordate Ciona intestinalis: new insight into intron and operon populations.</title>
        <authorList>
            <person name="Satou Y."/>
            <person name="Mineta K."/>
            <person name="Ogasawara M."/>
            <person name="Sasakura Y."/>
            <person name="Shoguchi E."/>
            <person name="Ueno K."/>
            <person name="Yamada L."/>
            <person name="Matsumoto J."/>
            <person name="Wasserscheid J."/>
            <person name="Dewar K."/>
            <person name="Wiley G.B."/>
            <person name="Macmil S.L."/>
            <person name="Roe B.A."/>
            <person name="Zeller R.W."/>
            <person name="Hastings K.E."/>
            <person name="Lemaire P."/>
            <person name="Lindquist E."/>
            <person name="Endo T."/>
            <person name="Hotta K."/>
            <person name="Inaba K."/>
        </authorList>
    </citation>
    <scope>NUCLEOTIDE SEQUENCE [LARGE SCALE GENOMIC DNA]</scope>
    <source>
        <strain evidence="15">wild type</strain>
    </source>
</reference>
<feature type="transmembrane region" description="Helical" evidence="14">
    <location>
        <begin position="321"/>
        <end position="337"/>
    </location>
</feature>
<feature type="transmembrane region" description="Helical" evidence="14">
    <location>
        <begin position="249"/>
        <end position="267"/>
    </location>
</feature>
<evidence type="ECO:0000256" key="14">
    <source>
        <dbReference type="PIRNR" id="PIRNR028810"/>
    </source>
</evidence>
<proteinExistence type="inferred from homology"/>
<dbReference type="PANTHER" id="PTHR12989">
    <property type="entry name" value="ALPHA-1,2-GLUCOSYLTRANSFERASE ALG10"/>
    <property type="match status" value="1"/>
</dbReference>
<dbReference type="EMBL" id="EAAA01002714">
    <property type="status" value="NOT_ANNOTATED_CDS"/>
    <property type="molecule type" value="Genomic_DNA"/>
</dbReference>
<feature type="transmembrane region" description="Helical" evidence="14">
    <location>
        <begin position="87"/>
        <end position="109"/>
    </location>
</feature>
<dbReference type="Ensembl" id="ENSCINT00000015320.3">
    <property type="protein sequence ID" value="ENSCINP00000015320.3"/>
    <property type="gene ID" value="ENSCING00000007465.3"/>
</dbReference>
<evidence type="ECO:0000256" key="7">
    <source>
        <dbReference type="ARBA" id="ARBA00022679"/>
    </source>
</evidence>
<evidence type="ECO:0000256" key="2">
    <source>
        <dbReference type="ARBA" id="ARBA00004922"/>
    </source>
</evidence>
<dbReference type="Proteomes" id="UP000008144">
    <property type="component" value="Chromosome 8"/>
</dbReference>
<keyword evidence="9" id="KW-0256">Endoplasmic reticulum</keyword>
<keyword evidence="11 14" id="KW-0472">Membrane</keyword>
<organism evidence="15 16">
    <name type="scientific">Ciona intestinalis</name>
    <name type="common">Transparent sea squirt</name>
    <name type="synonym">Ascidia intestinalis</name>
    <dbReference type="NCBI Taxonomy" id="7719"/>
    <lineage>
        <taxon>Eukaryota</taxon>
        <taxon>Metazoa</taxon>
        <taxon>Chordata</taxon>
        <taxon>Tunicata</taxon>
        <taxon>Ascidiacea</taxon>
        <taxon>Phlebobranchia</taxon>
        <taxon>Cionidae</taxon>
        <taxon>Ciona</taxon>
    </lineage>
</organism>
<dbReference type="GeneTree" id="ENSGT00390000012906"/>
<evidence type="ECO:0000256" key="4">
    <source>
        <dbReference type="ARBA" id="ARBA00011967"/>
    </source>
</evidence>
<dbReference type="PIRSF" id="PIRSF028810">
    <property type="entry name" value="Alpha1_2_glucosyltferase_Alg10"/>
    <property type="match status" value="1"/>
</dbReference>
<name>F6YIJ5_CIOIN</name>
<evidence type="ECO:0000256" key="3">
    <source>
        <dbReference type="ARBA" id="ARBA00010600"/>
    </source>
</evidence>
<dbReference type="GO" id="GO:0006488">
    <property type="term" value="P:dolichol-linked oligosaccharide biosynthetic process"/>
    <property type="evidence" value="ECO:0007669"/>
    <property type="project" value="UniProtKB-UniRule"/>
</dbReference>
<feature type="transmembrane region" description="Helical" evidence="14">
    <location>
        <begin position="279"/>
        <end position="301"/>
    </location>
</feature>
<evidence type="ECO:0000256" key="6">
    <source>
        <dbReference type="ARBA" id="ARBA00022676"/>
    </source>
</evidence>
<evidence type="ECO:0000313" key="15">
    <source>
        <dbReference type="Ensembl" id="ENSCINP00000015320.3"/>
    </source>
</evidence>
<dbReference type="GO" id="GO:0106073">
    <property type="term" value="F:dolichyl pyrophosphate Glc2Man9GlcNAc2 alpha-1,2-glucosyltransferase activity"/>
    <property type="evidence" value="ECO:0000318"/>
    <property type="project" value="GO_Central"/>
</dbReference>
<feature type="transmembrane region" description="Helical" evidence="14">
    <location>
        <begin position="357"/>
        <end position="376"/>
    </location>
</feature>
<evidence type="ECO:0000256" key="10">
    <source>
        <dbReference type="ARBA" id="ARBA00022989"/>
    </source>
</evidence>
<comment type="caution">
    <text evidence="14">Lacks conserved residue(s) required for the propagation of feature annotation.</text>
</comment>
<evidence type="ECO:0000256" key="5">
    <source>
        <dbReference type="ARBA" id="ARBA00018512"/>
    </source>
</evidence>
<dbReference type="STRING" id="7719.ENSCINP00000015320"/>
<reference evidence="15" key="4">
    <citation type="submission" date="2025-09" db="UniProtKB">
        <authorList>
            <consortium name="Ensembl"/>
        </authorList>
    </citation>
    <scope>IDENTIFICATION</scope>
</reference>
<dbReference type="OMA" id="VWDSKIT"/>
<dbReference type="InterPro" id="IPR016900">
    <property type="entry name" value="Alg10"/>
</dbReference>
<accession>F6YIJ5</accession>
<feature type="transmembrane region" description="Helical" evidence="14">
    <location>
        <begin position="388"/>
        <end position="408"/>
    </location>
</feature>
<comment type="subcellular location">
    <subcellularLocation>
        <location evidence="1">Endoplasmic reticulum membrane</location>
        <topology evidence="1">Multi-pass membrane protein</topology>
    </subcellularLocation>
</comment>